<evidence type="ECO:0000256" key="3">
    <source>
        <dbReference type="ARBA" id="ARBA00022692"/>
    </source>
</evidence>
<dbReference type="PANTHER" id="PTHR10283:SF63">
    <property type="entry name" value="SOLUTE CARRIER FAMILY 13 MEMBER 4"/>
    <property type="match status" value="1"/>
</dbReference>
<sequence>MWRQLWSGRRLLIATLAPLLLLPLPLLWRSKEAACAYTVLLTATLWVSEAVPLGAAALLPAMLYPLLGVMRSSQVAAEYFKDTTLLLLGVICLTAAIEKWCLHRRIALRMVTAAGARPSLLVLGFMVCTAFLSMWLSNTSTSALVMPIAEAVLTQLTEDGATCGGGGKTASAVTSEGAAMRGNDSTTALLPKGARQTSDPQLSFGVASFDVDNSDDEMTVDFKEEPTVVTVSQSVQDGDKISAFHQQEVIAGSATEVITALDGSCRDVATFGLSATPQDRVARRGVPNGCAAASANDAASDGEAEGRRGGLDSPASERTVLAGKRGSAGKGETNRTLGKCLTLAVAYASTIGGLCTIPGTSTNLIFAEQFSNRYPACECIHFGSWLLFSFPVALLLLIFTWLWLTWLFLGFRIWDLRRLCSGTLSTQERMSERRMRQEYEKLGPISYQEVVTASVFLLMVLLWFLRDPGFVPGWASFFLKGYQTDATVSLLLGFLLFVVPSERPPLPWLSKTQRVKRAEESRDSWGSSPALINWKDFQGCMPWEIVILVGGGFALAAGCQVSGLSLWVGSQLQPLGLLPSWLVVLLSSLLVTSVTEVASNPATITLFLPILCTLSENMHVNPLYVAVPATLNTSLAMMLPVANPPNAIAFSYGYLRVRDMVKAGLGVNIIGMAVVMLAIHTWGFSMFGLDKYPEWAATNATAGL</sequence>
<dbReference type="InterPro" id="IPR001898">
    <property type="entry name" value="SLC13A/DASS"/>
</dbReference>
<dbReference type="GO" id="GO:0015370">
    <property type="term" value="F:solute:sodium symporter activity"/>
    <property type="evidence" value="ECO:0007669"/>
    <property type="project" value="UniProtKB-ARBA"/>
</dbReference>
<evidence type="ECO:0000256" key="2">
    <source>
        <dbReference type="ARBA" id="ARBA00006772"/>
    </source>
</evidence>
<feature type="transmembrane region" description="Helical" evidence="8">
    <location>
        <begin position="43"/>
        <end position="67"/>
    </location>
</feature>
<evidence type="ECO:0000256" key="8">
    <source>
        <dbReference type="SAM" id="Phobius"/>
    </source>
</evidence>
<dbReference type="GeneID" id="116940029"/>
<keyword evidence="6" id="KW-0406">Ion transport</keyword>
<keyword evidence="9" id="KW-1185">Reference proteome</keyword>
<keyword evidence="6" id="KW-0813">Transport</keyword>
<gene>
    <name evidence="10" type="primary">LOC116940029</name>
</gene>
<comment type="similarity">
    <text evidence="2">Belongs to the SLC13A/DASS transporter (TC 2.A.47) family. NADC subfamily.</text>
</comment>
<evidence type="ECO:0000256" key="5">
    <source>
        <dbReference type="ARBA" id="ARBA00023136"/>
    </source>
</evidence>
<dbReference type="RefSeq" id="XP_032805159.1">
    <property type="nucleotide sequence ID" value="XM_032949268.1"/>
</dbReference>
<keyword evidence="4 8" id="KW-1133">Transmembrane helix</keyword>
<keyword evidence="6" id="KW-0915">Sodium</keyword>
<feature type="transmembrane region" description="Helical" evidence="8">
    <location>
        <begin position="386"/>
        <end position="409"/>
    </location>
</feature>
<feature type="transmembrane region" description="Helical" evidence="8">
    <location>
        <begin position="663"/>
        <end position="684"/>
    </location>
</feature>
<dbReference type="AlphaFoldDB" id="A0AAJ7WPA6"/>
<evidence type="ECO:0000256" key="7">
    <source>
        <dbReference type="SAM" id="MobiDB-lite"/>
    </source>
</evidence>
<accession>A0AAJ7WPA6</accession>
<feature type="transmembrane region" description="Helical" evidence="8">
    <location>
        <begin position="445"/>
        <end position="465"/>
    </location>
</feature>
<protein>
    <submittedName>
        <fullName evidence="10">Solute carrier family 13 member 1-like</fullName>
    </submittedName>
</protein>
<dbReference type="PANTHER" id="PTHR10283">
    <property type="entry name" value="SOLUTE CARRIER FAMILY 13 MEMBER"/>
    <property type="match status" value="1"/>
</dbReference>
<proteinExistence type="inferred from homology"/>
<evidence type="ECO:0000256" key="4">
    <source>
        <dbReference type="ARBA" id="ARBA00022989"/>
    </source>
</evidence>
<evidence type="ECO:0000313" key="9">
    <source>
        <dbReference type="Proteomes" id="UP001318040"/>
    </source>
</evidence>
<dbReference type="GO" id="GO:0005886">
    <property type="term" value="C:plasma membrane"/>
    <property type="evidence" value="ECO:0007669"/>
    <property type="project" value="TreeGrafter"/>
</dbReference>
<organism evidence="9 10">
    <name type="scientific">Petromyzon marinus</name>
    <name type="common">Sea lamprey</name>
    <dbReference type="NCBI Taxonomy" id="7757"/>
    <lineage>
        <taxon>Eukaryota</taxon>
        <taxon>Metazoa</taxon>
        <taxon>Chordata</taxon>
        <taxon>Craniata</taxon>
        <taxon>Vertebrata</taxon>
        <taxon>Cyclostomata</taxon>
        <taxon>Hyperoartia</taxon>
        <taxon>Petromyzontiformes</taxon>
        <taxon>Petromyzontidae</taxon>
        <taxon>Petromyzon</taxon>
    </lineage>
</organism>
<evidence type="ECO:0000256" key="6">
    <source>
        <dbReference type="ARBA" id="ARBA00023201"/>
    </source>
</evidence>
<feature type="transmembrane region" description="Helical" evidence="8">
    <location>
        <begin position="79"/>
        <end position="97"/>
    </location>
</feature>
<feature type="transmembrane region" description="Helical" evidence="8">
    <location>
        <begin position="545"/>
        <end position="569"/>
    </location>
</feature>
<reference evidence="10" key="1">
    <citation type="submission" date="2025-08" db="UniProtKB">
        <authorList>
            <consortium name="RefSeq"/>
        </authorList>
    </citation>
    <scope>IDENTIFICATION</scope>
    <source>
        <tissue evidence="10">Sperm</tissue>
    </source>
</reference>
<dbReference type="Pfam" id="PF00939">
    <property type="entry name" value="Na_sulph_symp"/>
    <property type="match status" value="1"/>
</dbReference>
<feature type="transmembrane region" description="Helical" evidence="8">
    <location>
        <begin position="581"/>
        <end position="611"/>
    </location>
</feature>
<comment type="subcellular location">
    <subcellularLocation>
        <location evidence="1">Membrane</location>
        <topology evidence="1">Multi-pass membrane protein</topology>
    </subcellularLocation>
</comment>
<feature type="region of interest" description="Disordered" evidence="7">
    <location>
        <begin position="292"/>
        <end position="315"/>
    </location>
</feature>
<dbReference type="KEGG" id="pmrn:116940029"/>
<feature type="compositionally biased region" description="Low complexity" evidence="7">
    <location>
        <begin position="292"/>
        <end position="301"/>
    </location>
</feature>
<keyword evidence="3 8" id="KW-0812">Transmembrane</keyword>
<feature type="transmembrane region" description="Helical" evidence="8">
    <location>
        <begin position="117"/>
        <end position="136"/>
    </location>
</feature>
<name>A0AAJ7WPA6_PETMA</name>
<keyword evidence="6" id="KW-0739">Sodium transport</keyword>
<dbReference type="Proteomes" id="UP001318040">
    <property type="component" value="Chromosome 7"/>
</dbReference>
<keyword evidence="5 8" id="KW-0472">Membrane</keyword>
<evidence type="ECO:0000313" key="10">
    <source>
        <dbReference type="RefSeq" id="XP_032805159.1"/>
    </source>
</evidence>
<evidence type="ECO:0000256" key="1">
    <source>
        <dbReference type="ARBA" id="ARBA00004141"/>
    </source>
</evidence>